<protein>
    <submittedName>
        <fullName evidence="2">Uncharacterized protein YdhG (YjbR/CyaY superfamily)</fullName>
    </submittedName>
</protein>
<gene>
    <name evidence="3" type="ORF">E2R65_09210</name>
    <name evidence="2" type="ORF">GGR35_002827</name>
</gene>
<evidence type="ECO:0000259" key="1">
    <source>
        <dbReference type="Pfam" id="PF08818"/>
    </source>
</evidence>
<dbReference type="AlphaFoldDB" id="A0A4Y8AEH1"/>
<dbReference type="RefSeq" id="WP_134336202.1">
    <property type="nucleotide sequence ID" value="NZ_BMCZ01000003.1"/>
</dbReference>
<comment type="caution">
    <text evidence="3">The sequence shown here is derived from an EMBL/GenBank/DDBJ whole genome shotgun (WGS) entry which is preliminary data.</text>
</comment>
<accession>A0A4Y8AEH1</accession>
<keyword evidence="5" id="KW-1185">Reference proteome</keyword>
<dbReference type="OrthoDB" id="115213at2"/>
<proteinExistence type="predicted"/>
<evidence type="ECO:0000313" key="2">
    <source>
        <dbReference type="EMBL" id="MBB3970211.1"/>
    </source>
</evidence>
<feature type="domain" description="YdhG-like" evidence="1">
    <location>
        <begin position="21"/>
        <end position="108"/>
    </location>
</feature>
<reference evidence="3" key="2">
    <citation type="submission" date="2019-03" db="EMBL/GenBank/DDBJ databases">
        <authorList>
            <person name="Yan Y.-Q."/>
            <person name="Du Z.-J."/>
        </authorList>
    </citation>
    <scope>NUCLEOTIDE SEQUENCE</scope>
    <source>
        <strain evidence="3">PP-F2FG21</strain>
    </source>
</reference>
<dbReference type="InterPro" id="IPR014922">
    <property type="entry name" value="YdhG-like"/>
</dbReference>
<dbReference type="Gene3D" id="3.90.1150.200">
    <property type="match status" value="1"/>
</dbReference>
<name>A0A4Y8AEH1_9SPHI</name>
<sequence length="150" mass="17225">MNKPKDVDDYIRNYPADVQVKLQQLRNTIKKTAPQAKEVISYSMPAYKANGVLVYFAAWEKHIGFYPGAGAISHFKDRLSVYKGAKGSVQFPLGEPLPLELINKIVDYRLHEDEAKAIARRIKKANELPRQILKCNNRRYCSRFNCQLLV</sequence>
<dbReference type="SUPFAM" id="SSF159888">
    <property type="entry name" value="YdhG-like"/>
    <property type="match status" value="1"/>
</dbReference>
<evidence type="ECO:0000313" key="4">
    <source>
        <dbReference type="Proteomes" id="UP000297248"/>
    </source>
</evidence>
<evidence type="ECO:0000313" key="5">
    <source>
        <dbReference type="Proteomes" id="UP000583101"/>
    </source>
</evidence>
<reference evidence="3 4" key="1">
    <citation type="journal article" date="2016" name="Int. J. Syst. Evol. Microbiol.">
        <title>Proposal of Mucilaginibacter phyllosphaerae sp. nov. isolated from the phyllosphere of Galium album.</title>
        <authorList>
            <person name="Aydogan E.L."/>
            <person name="Busse H.J."/>
            <person name="Moser G."/>
            <person name="Muller C."/>
            <person name="Kampfer P."/>
            <person name="Glaeser S.P."/>
        </authorList>
    </citation>
    <scope>NUCLEOTIDE SEQUENCE [LARGE SCALE GENOMIC DNA]</scope>
    <source>
        <strain evidence="3 4">PP-F2FG21</strain>
    </source>
</reference>
<dbReference type="Proteomes" id="UP000297248">
    <property type="component" value="Unassembled WGS sequence"/>
</dbReference>
<organism evidence="3 4">
    <name type="scientific">Mucilaginibacter phyllosphaerae</name>
    <dbReference type="NCBI Taxonomy" id="1812349"/>
    <lineage>
        <taxon>Bacteria</taxon>
        <taxon>Pseudomonadati</taxon>
        <taxon>Bacteroidota</taxon>
        <taxon>Sphingobacteriia</taxon>
        <taxon>Sphingobacteriales</taxon>
        <taxon>Sphingobacteriaceae</taxon>
        <taxon>Mucilaginibacter</taxon>
    </lineage>
</organism>
<dbReference type="EMBL" id="JACIEG010000005">
    <property type="protein sequence ID" value="MBB3970211.1"/>
    <property type="molecule type" value="Genomic_DNA"/>
</dbReference>
<dbReference type="EMBL" id="SNQG01000003">
    <property type="protein sequence ID" value="TEW66592.1"/>
    <property type="molecule type" value="Genomic_DNA"/>
</dbReference>
<dbReference type="Proteomes" id="UP000583101">
    <property type="component" value="Unassembled WGS sequence"/>
</dbReference>
<reference evidence="2 5" key="3">
    <citation type="submission" date="2020-08" db="EMBL/GenBank/DDBJ databases">
        <title>Genomic Encyclopedia of Type Strains, Phase IV (KMG-IV): sequencing the most valuable type-strain genomes for metagenomic binning, comparative biology and taxonomic classification.</title>
        <authorList>
            <person name="Goeker M."/>
        </authorList>
    </citation>
    <scope>NUCLEOTIDE SEQUENCE [LARGE SCALE GENOMIC DNA]</scope>
    <source>
        <strain evidence="2 5">DSM 100995</strain>
    </source>
</reference>
<evidence type="ECO:0000313" key="3">
    <source>
        <dbReference type="EMBL" id="TEW66592.1"/>
    </source>
</evidence>
<dbReference type="Pfam" id="PF08818">
    <property type="entry name" value="DUF1801"/>
    <property type="match status" value="1"/>
</dbReference>